<dbReference type="Proteomes" id="UP001432222">
    <property type="component" value="Chromosome"/>
</dbReference>
<dbReference type="InterPro" id="IPR002509">
    <property type="entry name" value="NODB_dom"/>
</dbReference>
<dbReference type="InterPro" id="IPR008979">
    <property type="entry name" value="Galactose-bd-like_sf"/>
</dbReference>
<dbReference type="InterPro" id="IPR011330">
    <property type="entry name" value="Glyco_hydro/deAcase_b/a-brl"/>
</dbReference>
<reference evidence="5" key="1">
    <citation type="submission" date="2022-10" db="EMBL/GenBank/DDBJ databases">
        <title>The complete genomes of actinobacterial strains from the NBC collection.</title>
        <authorList>
            <person name="Joergensen T.S."/>
            <person name="Alvarez Arevalo M."/>
            <person name="Sterndorff E.B."/>
            <person name="Faurdal D."/>
            <person name="Vuksanovic O."/>
            <person name="Mourched A.-S."/>
            <person name="Charusanti P."/>
            <person name="Shaw S."/>
            <person name="Blin K."/>
            <person name="Weber T."/>
        </authorList>
    </citation>
    <scope>NUCLEOTIDE SEQUENCE</scope>
    <source>
        <strain evidence="5">NBC_00222</strain>
    </source>
</reference>
<dbReference type="EMBL" id="CP108110">
    <property type="protein sequence ID" value="WUQ82968.1"/>
    <property type="molecule type" value="Genomic_DNA"/>
</dbReference>
<dbReference type="Gene3D" id="3.20.20.370">
    <property type="entry name" value="Glycoside hydrolase/deacetylase"/>
    <property type="match status" value="1"/>
</dbReference>
<keyword evidence="6" id="KW-1185">Reference proteome</keyword>
<feature type="signal peptide" evidence="3">
    <location>
        <begin position="1"/>
        <end position="45"/>
    </location>
</feature>
<keyword evidence="1" id="KW-0378">Hydrolase</keyword>
<evidence type="ECO:0000256" key="3">
    <source>
        <dbReference type="SAM" id="SignalP"/>
    </source>
</evidence>
<accession>A0ABZ1TVI9</accession>
<dbReference type="InterPro" id="IPR003305">
    <property type="entry name" value="CenC_carb-bd"/>
</dbReference>
<organism evidence="5 6">
    <name type="scientific">Kitasatospora purpeofusca</name>
    <dbReference type="NCBI Taxonomy" id="67352"/>
    <lineage>
        <taxon>Bacteria</taxon>
        <taxon>Bacillati</taxon>
        <taxon>Actinomycetota</taxon>
        <taxon>Actinomycetes</taxon>
        <taxon>Kitasatosporales</taxon>
        <taxon>Streptomycetaceae</taxon>
        <taxon>Kitasatospora</taxon>
    </lineage>
</organism>
<dbReference type="SUPFAM" id="SSF88713">
    <property type="entry name" value="Glycoside hydrolase/deacetylase"/>
    <property type="match status" value="1"/>
</dbReference>
<dbReference type="CDD" id="cd10917">
    <property type="entry name" value="CE4_NodB_like_6s_7s"/>
    <property type="match status" value="1"/>
</dbReference>
<dbReference type="Gene3D" id="2.60.120.260">
    <property type="entry name" value="Galactose-binding domain-like"/>
    <property type="match status" value="1"/>
</dbReference>
<dbReference type="Pfam" id="PF02018">
    <property type="entry name" value="CBM_4_9"/>
    <property type="match status" value="1"/>
</dbReference>
<feature type="domain" description="NodB homology" evidence="4">
    <location>
        <begin position="223"/>
        <end position="400"/>
    </location>
</feature>
<feature type="region of interest" description="Disordered" evidence="2">
    <location>
        <begin position="91"/>
        <end position="115"/>
    </location>
</feature>
<dbReference type="PANTHER" id="PTHR10587:SF134">
    <property type="entry name" value="SECRETED PROTEIN"/>
    <property type="match status" value="1"/>
</dbReference>
<evidence type="ECO:0000313" key="6">
    <source>
        <dbReference type="Proteomes" id="UP001432222"/>
    </source>
</evidence>
<evidence type="ECO:0000313" key="5">
    <source>
        <dbReference type="EMBL" id="WUQ82968.1"/>
    </source>
</evidence>
<dbReference type="PANTHER" id="PTHR10587">
    <property type="entry name" value="GLYCOSYL TRANSFERASE-RELATED"/>
    <property type="match status" value="1"/>
</dbReference>
<evidence type="ECO:0000256" key="2">
    <source>
        <dbReference type="SAM" id="MobiDB-lite"/>
    </source>
</evidence>
<evidence type="ECO:0000259" key="4">
    <source>
        <dbReference type="PROSITE" id="PS51677"/>
    </source>
</evidence>
<proteinExistence type="predicted"/>
<feature type="chain" id="PRO_5047039082" evidence="3">
    <location>
        <begin position="46"/>
        <end position="400"/>
    </location>
</feature>
<keyword evidence="3" id="KW-0732">Signal</keyword>
<dbReference type="InterPro" id="IPR050248">
    <property type="entry name" value="Polysacc_deacetylase_ArnD"/>
</dbReference>
<protein>
    <submittedName>
        <fullName evidence="5">Polysaccharide deacetylase family protein</fullName>
    </submittedName>
</protein>
<dbReference type="SUPFAM" id="SSF49785">
    <property type="entry name" value="Galactose-binding domain-like"/>
    <property type="match status" value="1"/>
</dbReference>
<gene>
    <name evidence="5" type="ORF">OHA16_08270</name>
</gene>
<evidence type="ECO:0000256" key="1">
    <source>
        <dbReference type="ARBA" id="ARBA00022801"/>
    </source>
</evidence>
<name>A0ABZ1TVI9_9ACTN</name>
<dbReference type="PROSITE" id="PS51677">
    <property type="entry name" value="NODB"/>
    <property type="match status" value="1"/>
</dbReference>
<dbReference type="RefSeq" id="WP_328954009.1">
    <property type="nucleotide sequence ID" value="NZ_CP108110.1"/>
</dbReference>
<sequence>MSTRLSGRLSTRLSTPGFGRLPARLPALAASAALLVAGLAGPAVAAPSAPATAAAAAAPAVNLATNPGFEIPASSLADWGSVPGWRCSGGPAEAAPTTVAPHSGSSALAVTPAGDESTGECVQTVSVQPGTTYTASAWVRGKFVFLGATGGTDRPTAPAWTESTNGGWQKLTTRFTAAPGATTVRLAVHGWYQQGPFAVDDVRVDGPAPAPATAAASVPTSDKVVFFTVDDGWQTTPEAEQVIAANKLPITAFPLPMAAANNPDYFRRVTAAPGSSIQDHSVSHTDLTTLSPAEQQVEICDARDSLTRLFGTAPTVFRPPYFAWNADTLQAAANCGMRTVLTADADFSWGASNIWHEGTLSPGDVVLLHWTDTLADDLRRALAAAEVAGLKPAGLASYLR</sequence>
<dbReference type="Pfam" id="PF01522">
    <property type="entry name" value="Polysacc_deac_1"/>
    <property type="match status" value="1"/>
</dbReference>